<accession>D7LY05</accession>
<keyword evidence="4" id="KW-1185">Reference proteome</keyword>
<evidence type="ECO:0000313" key="3">
    <source>
        <dbReference type="EMBL" id="EFH48746.1"/>
    </source>
</evidence>
<dbReference type="Pfam" id="PF01650">
    <property type="entry name" value="Peptidase_C13"/>
    <property type="match status" value="1"/>
</dbReference>
<dbReference type="Proteomes" id="UP000008694">
    <property type="component" value="Unassembled WGS sequence"/>
</dbReference>
<dbReference type="PANTHER" id="PTHR12000">
    <property type="entry name" value="HEMOGLOBINASE FAMILY MEMBER"/>
    <property type="match status" value="1"/>
</dbReference>
<comment type="similarity">
    <text evidence="1">Belongs to the peptidase C13 family.</text>
</comment>
<gene>
    <name evidence="3" type="ORF">ARALYDRAFT_911285</name>
</gene>
<evidence type="ECO:0008006" key="5">
    <source>
        <dbReference type="Google" id="ProtNLM"/>
    </source>
</evidence>
<name>D7LY05_ARALL</name>
<feature type="chain" id="PRO_5003102509" description="Dirigent protein" evidence="2">
    <location>
        <begin position="21"/>
        <end position="57"/>
    </location>
</feature>
<evidence type="ECO:0000256" key="1">
    <source>
        <dbReference type="ARBA" id="ARBA00009941"/>
    </source>
</evidence>
<dbReference type="Gramene" id="scaffold_603342.1">
    <property type="protein sequence ID" value="scaffold_603342.1"/>
    <property type="gene ID" value="scaffold_603342.1"/>
</dbReference>
<dbReference type="EMBL" id="GL348718">
    <property type="protein sequence ID" value="EFH48746.1"/>
    <property type="molecule type" value="Genomic_DNA"/>
</dbReference>
<dbReference type="HOGENOM" id="CLU_2999191_0_0_1"/>
<keyword evidence="2" id="KW-0732">Signal</keyword>
<evidence type="ECO:0000313" key="4">
    <source>
        <dbReference type="Proteomes" id="UP000008694"/>
    </source>
</evidence>
<dbReference type="GO" id="GO:0051603">
    <property type="term" value="P:proteolysis involved in protein catabolic process"/>
    <property type="evidence" value="ECO:0007669"/>
    <property type="project" value="TreeGrafter"/>
</dbReference>
<sequence length="57" mass="6316">MEMMSMLIIYLLFIGGDKTAIKSESGNVMDSGPNDRIFIFYIDHGGLGVLGEFNKTK</sequence>
<dbReference type="GO" id="GO:0006624">
    <property type="term" value="P:vacuolar protein processing"/>
    <property type="evidence" value="ECO:0007669"/>
    <property type="project" value="TreeGrafter"/>
</dbReference>
<dbReference type="Gene3D" id="3.40.50.1460">
    <property type="match status" value="1"/>
</dbReference>
<dbReference type="eggNOG" id="KOG1348">
    <property type="taxonomic scope" value="Eukaryota"/>
</dbReference>
<feature type="signal peptide" evidence="2">
    <location>
        <begin position="1"/>
        <end position="20"/>
    </location>
</feature>
<dbReference type="GO" id="GO:0004197">
    <property type="term" value="F:cysteine-type endopeptidase activity"/>
    <property type="evidence" value="ECO:0007669"/>
    <property type="project" value="TreeGrafter"/>
</dbReference>
<dbReference type="AlphaFoldDB" id="D7LY05"/>
<dbReference type="PANTHER" id="PTHR12000:SF50">
    <property type="entry name" value="VACUOLAR-PROCESSING ENZYME GAMMA-ISOZYME"/>
    <property type="match status" value="1"/>
</dbReference>
<reference evidence="4" key="1">
    <citation type="journal article" date="2011" name="Nat. Genet.">
        <title>The Arabidopsis lyrata genome sequence and the basis of rapid genome size change.</title>
        <authorList>
            <person name="Hu T.T."/>
            <person name="Pattyn P."/>
            <person name="Bakker E.G."/>
            <person name="Cao J."/>
            <person name="Cheng J.-F."/>
            <person name="Clark R.M."/>
            <person name="Fahlgren N."/>
            <person name="Fawcett J.A."/>
            <person name="Grimwood J."/>
            <person name="Gundlach H."/>
            <person name="Haberer G."/>
            <person name="Hollister J.D."/>
            <person name="Ossowski S."/>
            <person name="Ottilar R.P."/>
            <person name="Salamov A.A."/>
            <person name="Schneeberger K."/>
            <person name="Spannagl M."/>
            <person name="Wang X."/>
            <person name="Yang L."/>
            <person name="Nasrallah M.E."/>
            <person name="Bergelson J."/>
            <person name="Carrington J.C."/>
            <person name="Gaut B.S."/>
            <person name="Schmutz J."/>
            <person name="Mayer K.F.X."/>
            <person name="Van de Peer Y."/>
            <person name="Grigoriev I.V."/>
            <person name="Nordborg M."/>
            <person name="Weigel D."/>
            <person name="Guo Y.-L."/>
        </authorList>
    </citation>
    <scope>NUCLEOTIDE SEQUENCE [LARGE SCALE GENOMIC DNA]</scope>
    <source>
        <strain evidence="4">cv. MN47</strain>
    </source>
</reference>
<dbReference type="STRING" id="81972.D7LY05"/>
<evidence type="ECO:0000256" key="2">
    <source>
        <dbReference type="SAM" id="SignalP"/>
    </source>
</evidence>
<protein>
    <recommendedName>
        <fullName evidence="5">Dirigent protein</fullName>
    </recommendedName>
</protein>
<dbReference type="InterPro" id="IPR001096">
    <property type="entry name" value="Peptidase_C13"/>
</dbReference>
<dbReference type="GO" id="GO:0005773">
    <property type="term" value="C:vacuole"/>
    <property type="evidence" value="ECO:0007669"/>
    <property type="project" value="GOC"/>
</dbReference>
<organism evidence="4">
    <name type="scientific">Arabidopsis lyrata subsp. lyrata</name>
    <name type="common">Lyre-leaved rock-cress</name>
    <dbReference type="NCBI Taxonomy" id="81972"/>
    <lineage>
        <taxon>Eukaryota</taxon>
        <taxon>Viridiplantae</taxon>
        <taxon>Streptophyta</taxon>
        <taxon>Embryophyta</taxon>
        <taxon>Tracheophyta</taxon>
        <taxon>Spermatophyta</taxon>
        <taxon>Magnoliopsida</taxon>
        <taxon>eudicotyledons</taxon>
        <taxon>Gunneridae</taxon>
        <taxon>Pentapetalae</taxon>
        <taxon>rosids</taxon>
        <taxon>malvids</taxon>
        <taxon>Brassicales</taxon>
        <taxon>Brassicaceae</taxon>
        <taxon>Camelineae</taxon>
        <taxon>Arabidopsis</taxon>
    </lineage>
</organism>
<proteinExistence type="inferred from homology"/>